<organism evidence="1 2">
    <name type="scientific">Ancylostoma duodenale</name>
    <dbReference type="NCBI Taxonomy" id="51022"/>
    <lineage>
        <taxon>Eukaryota</taxon>
        <taxon>Metazoa</taxon>
        <taxon>Ecdysozoa</taxon>
        <taxon>Nematoda</taxon>
        <taxon>Chromadorea</taxon>
        <taxon>Rhabditida</taxon>
        <taxon>Rhabditina</taxon>
        <taxon>Rhabditomorpha</taxon>
        <taxon>Strongyloidea</taxon>
        <taxon>Ancylostomatidae</taxon>
        <taxon>Ancylostomatinae</taxon>
        <taxon>Ancylostoma</taxon>
    </lineage>
</organism>
<gene>
    <name evidence="1" type="ORF">ANCDUO_26843</name>
</gene>
<feature type="non-terminal residue" evidence="1">
    <location>
        <position position="197"/>
    </location>
</feature>
<accession>A0A0C2C0L8</accession>
<protein>
    <submittedName>
        <fullName evidence="1">Uncharacterized protein</fullName>
    </submittedName>
</protein>
<evidence type="ECO:0000313" key="2">
    <source>
        <dbReference type="Proteomes" id="UP000054047"/>
    </source>
</evidence>
<dbReference type="OrthoDB" id="5863995at2759"/>
<dbReference type="AlphaFoldDB" id="A0A0C2C0L8"/>
<sequence length="197" mass="22050">MMDRSYMFITISGAKKAFTFFKKCCDHVFRSLTLHDGSHLSLSHDGGLGIPIEQLNEINNEAVKFAKTNSWEEIAATADRTKVVVLLPDPFRNANTAFKKQENVERLIYRSIFEIGSMLEATDAQKCILVGPTTDVTPPKRDWCKLPSSLANAARNCVSIVVVAPPKEDNAYFQNRIEMNNSIEIARNAAVLMKQNL</sequence>
<dbReference type="Proteomes" id="UP000054047">
    <property type="component" value="Unassembled WGS sequence"/>
</dbReference>
<keyword evidence="2" id="KW-1185">Reference proteome</keyword>
<evidence type="ECO:0000313" key="1">
    <source>
        <dbReference type="EMBL" id="KIH43157.1"/>
    </source>
</evidence>
<name>A0A0C2C0L8_9BILA</name>
<proteinExistence type="predicted"/>
<dbReference type="EMBL" id="KN788499">
    <property type="protein sequence ID" value="KIH43157.1"/>
    <property type="molecule type" value="Genomic_DNA"/>
</dbReference>
<reference evidence="1 2" key="1">
    <citation type="submission" date="2013-12" db="EMBL/GenBank/DDBJ databases">
        <title>Draft genome of the parsitic nematode Ancylostoma duodenale.</title>
        <authorList>
            <person name="Mitreva M."/>
        </authorList>
    </citation>
    <scope>NUCLEOTIDE SEQUENCE [LARGE SCALE GENOMIC DNA]</scope>
    <source>
        <strain evidence="1 2">Zhejiang</strain>
    </source>
</reference>